<dbReference type="FunFam" id="3.30.420.10:FF:000032">
    <property type="entry name" value="Retrovirus-related Pol polyprotein from transposon 297-like Protein"/>
    <property type="match status" value="1"/>
</dbReference>
<reference evidence="2 3" key="2">
    <citation type="submission" date="2017-04" db="EMBL/GenBank/DDBJ databases">
        <title>CpG methylation of centromeres and impact of large insertions on vertebrate speciation.</title>
        <authorList>
            <person name="Ichikawa K."/>
            <person name="Yoshimura J."/>
            <person name="Morishita S."/>
        </authorList>
    </citation>
    <scope>NUCLEOTIDE SEQUENCE</scope>
    <source>
        <strain evidence="2 3">HNI</strain>
    </source>
</reference>
<evidence type="ECO:0000313" key="3">
    <source>
        <dbReference type="Proteomes" id="UP000265180"/>
    </source>
</evidence>
<reference key="1">
    <citation type="journal article" date="2007" name="Nature">
        <title>The medaka draft genome and insights into vertebrate genome evolution.</title>
        <authorList>
            <person name="Kasahara M."/>
            <person name="Naruse K."/>
            <person name="Sasaki S."/>
            <person name="Nakatani Y."/>
            <person name="Qu W."/>
            <person name="Ahsan B."/>
            <person name="Yamada T."/>
            <person name="Nagayasu Y."/>
            <person name="Doi K."/>
            <person name="Kasai Y."/>
            <person name="Jindo T."/>
            <person name="Kobayashi D."/>
            <person name="Shimada A."/>
            <person name="Toyoda A."/>
            <person name="Kuroki Y."/>
            <person name="Fujiyama A."/>
            <person name="Sasaki T."/>
            <person name="Shimizu A."/>
            <person name="Asakawa S."/>
            <person name="Shimizu N."/>
            <person name="Hashimoto S."/>
            <person name="Yang J."/>
            <person name="Lee Y."/>
            <person name="Matsushima K."/>
            <person name="Sugano S."/>
            <person name="Sakaizumi M."/>
            <person name="Narita T."/>
            <person name="Ohishi K."/>
            <person name="Haga S."/>
            <person name="Ohta F."/>
            <person name="Nomoto H."/>
            <person name="Nogata K."/>
            <person name="Morishita T."/>
            <person name="Endo T."/>
            <person name="Shin-I T."/>
            <person name="Takeda H."/>
            <person name="Morishita S."/>
            <person name="Kohara Y."/>
        </authorList>
    </citation>
    <scope>NUCLEOTIDE SEQUENCE [LARGE SCALE GENOMIC DNA]</scope>
    <source>
        <strain>Hd-rR</strain>
    </source>
</reference>
<dbReference type="Proteomes" id="UP000265180">
    <property type="component" value="Chromosome 4"/>
</dbReference>
<organism evidence="2 3">
    <name type="scientific">Oryzias latipes</name>
    <name type="common">Japanese rice fish</name>
    <name type="synonym">Japanese killifish</name>
    <dbReference type="NCBI Taxonomy" id="8090"/>
    <lineage>
        <taxon>Eukaryota</taxon>
        <taxon>Metazoa</taxon>
        <taxon>Chordata</taxon>
        <taxon>Craniata</taxon>
        <taxon>Vertebrata</taxon>
        <taxon>Euteleostomi</taxon>
        <taxon>Actinopterygii</taxon>
        <taxon>Neopterygii</taxon>
        <taxon>Teleostei</taxon>
        <taxon>Neoteleostei</taxon>
        <taxon>Acanthomorphata</taxon>
        <taxon>Ovalentaria</taxon>
        <taxon>Atherinomorphae</taxon>
        <taxon>Beloniformes</taxon>
        <taxon>Adrianichthyidae</taxon>
        <taxon>Oryziinae</taxon>
        <taxon>Oryzias</taxon>
    </lineage>
</organism>
<dbReference type="InterPro" id="IPR012337">
    <property type="entry name" value="RNaseH-like_sf"/>
</dbReference>
<dbReference type="Ensembl" id="ENSORLT00020003716.1">
    <property type="protein sequence ID" value="ENSORLP00020006953.1"/>
    <property type="gene ID" value="ENSORLG00020007838.1"/>
</dbReference>
<dbReference type="Gene3D" id="3.30.420.10">
    <property type="entry name" value="Ribonuclease H-like superfamily/Ribonuclease H"/>
    <property type="match status" value="1"/>
</dbReference>
<reference evidence="2" key="4">
    <citation type="submission" date="2025-09" db="UniProtKB">
        <authorList>
            <consortium name="Ensembl"/>
        </authorList>
    </citation>
    <scope>IDENTIFICATION</scope>
    <source>
        <strain evidence="2">HNI</strain>
    </source>
</reference>
<dbReference type="PANTHER" id="PTHR37984">
    <property type="entry name" value="PROTEIN CBG26694"/>
    <property type="match status" value="1"/>
</dbReference>
<dbReference type="AlphaFoldDB" id="A0A3P9KF51"/>
<sequence length="274" mass="31447">MERVGVDVLGPFPVTDAGNRYVIVAVDYFTKWPEAYAVPDQSAATTAERLVEEMFTRFGAPAELHSDQGRNFESQVFSEVCRRLGIQKTRTTPLHPQSDGLVERFNRTLATQLAILTSRHQRDWDRFLPLALWSYRTAVQESSQCTPAAIMFGRELRTPVDLVFGAPPEPEIPGGREMDYCRRLKDRLHEIHEFTRRAQAGAGVRQKRAYDSRCRGQEFSPGDRVWVYCPERKKGVSPKLSSHWRGPGEVLHRLSDVVYRVRVPDRRRTVVLHQ</sequence>
<name>A0A3P9KF51_ORYLA</name>
<dbReference type="InterPro" id="IPR036397">
    <property type="entry name" value="RNaseH_sf"/>
</dbReference>
<dbReference type="Pfam" id="PF22938">
    <property type="entry name" value="Integrase_p58_C"/>
    <property type="match status" value="1"/>
</dbReference>
<dbReference type="InterPro" id="IPR054465">
    <property type="entry name" value="Integrase_p58-like_C"/>
</dbReference>
<dbReference type="PROSITE" id="PS50994">
    <property type="entry name" value="INTEGRASE"/>
    <property type="match status" value="1"/>
</dbReference>
<dbReference type="Pfam" id="PF00665">
    <property type="entry name" value="rve"/>
    <property type="match status" value="1"/>
</dbReference>
<feature type="domain" description="Integrase catalytic" evidence="1">
    <location>
        <begin position="1"/>
        <end position="155"/>
    </location>
</feature>
<dbReference type="SUPFAM" id="SSF53098">
    <property type="entry name" value="Ribonuclease H-like"/>
    <property type="match status" value="1"/>
</dbReference>
<proteinExistence type="predicted"/>
<dbReference type="InterPro" id="IPR050951">
    <property type="entry name" value="Retrovirus_Pol_polyprotein"/>
</dbReference>
<accession>A0A3P9KF51</accession>
<protein>
    <recommendedName>
        <fullName evidence="1">Integrase catalytic domain-containing protein</fullName>
    </recommendedName>
</protein>
<dbReference type="GO" id="GO:0015074">
    <property type="term" value="P:DNA integration"/>
    <property type="evidence" value="ECO:0007669"/>
    <property type="project" value="InterPro"/>
</dbReference>
<evidence type="ECO:0000313" key="2">
    <source>
        <dbReference type="Ensembl" id="ENSORLP00020006953.1"/>
    </source>
</evidence>
<reference evidence="2" key="3">
    <citation type="submission" date="2025-08" db="UniProtKB">
        <authorList>
            <consortium name="Ensembl"/>
        </authorList>
    </citation>
    <scope>IDENTIFICATION</scope>
    <source>
        <strain evidence="2">HNI</strain>
    </source>
</reference>
<evidence type="ECO:0000259" key="1">
    <source>
        <dbReference type="PROSITE" id="PS50994"/>
    </source>
</evidence>
<dbReference type="PANTHER" id="PTHR37984:SF15">
    <property type="entry name" value="INTEGRASE CATALYTIC DOMAIN-CONTAINING PROTEIN"/>
    <property type="match status" value="1"/>
</dbReference>
<dbReference type="InterPro" id="IPR001584">
    <property type="entry name" value="Integrase_cat-core"/>
</dbReference>
<dbReference type="GO" id="GO:0003676">
    <property type="term" value="F:nucleic acid binding"/>
    <property type="evidence" value="ECO:0007669"/>
    <property type="project" value="InterPro"/>
</dbReference>